<protein>
    <recommendedName>
        <fullName evidence="3">Phage protein</fullName>
    </recommendedName>
</protein>
<dbReference type="Pfam" id="PF20765">
    <property type="entry name" value="Phage_tail_terminator_8"/>
    <property type="match status" value="1"/>
</dbReference>
<gene>
    <name evidence="1" type="ORF">GCM10008905_02570</name>
</gene>
<sequence>MANINDLIIGISQTLEREFPNINIYKEETEEGFKKPYFFIKVLNSTQKKEFNNRYKKSVSFDIHYFSDKEDINSDCLNIADKLYELLEYVSVESSLYRATNMKHEVIDGALYFFLQFNYKIIKQVEEELKMQTLHGEVLTKND</sequence>
<accession>A0ABN1IM55</accession>
<organism evidence="1 2">
    <name type="scientific">Clostridium malenominatum</name>
    <dbReference type="NCBI Taxonomy" id="1539"/>
    <lineage>
        <taxon>Bacteria</taxon>
        <taxon>Bacillati</taxon>
        <taxon>Bacillota</taxon>
        <taxon>Clostridia</taxon>
        <taxon>Eubacteriales</taxon>
        <taxon>Clostridiaceae</taxon>
        <taxon>Clostridium</taxon>
    </lineage>
</organism>
<dbReference type="InterPro" id="IPR049254">
    <property type="entry name" value="Phage_tail_terminator"/>
</dbReference>
<dbReference type="RefSeq" id="WP_343765636.1">
    <property type="nucleotide sequence ID" value="NZ_BAAACF010000001.1"/>
</dbReference>
<name>A0ABN1IM55_9CLOT</name>
<reference evidence="1 2" key="1">
    <citation type="journal article" date="2019" name="Int. J. Syst. Evol. Microbiol.">
        <title>The Global Catalogue of Microorganisms (GCM) 10K type strain sequencing project: providing services to taxonomists for standard genome sequencing and annotation.</title>
        <authorList>
            <consortium name="The Broad Institute Genomics Platform"/>
            <consortium name="The Broad Institute Genome Sequencing Center for Infectious Disease"/>
            <person name="Wu L."/>
            <person name="Ma J."/>
        </authorList>
    </citation>
    <scope>NUCLEOTIDE SEQUENCE [LARGE SCALE GENOMIC DNA]</scope>
    <source>
        <strain evidence="1 2">JCM 1405</strain>
    </source>
</reference>
<comment type="caution">
    <text evidence="1">The sequence shown here is derived from an EMBL/GenBank/DDBJ whole genome shotgun (WGS) entry which is preliminary data.</text>
</comment>
<evidence type="ECO:0000313" key="1">
    <source>
        <dbReference type="EMBL" id="GAA0717193.1"/>
    </source>
</evidence>
<evidence type="ECO:0000313" key="2">
    <source>
        <dbReference type="Proteomes" id="UP001500339"/>
    </source>
</evidence>
<dbReference type="EMBL" id="BAAACF010000001">
    <property type="protein sequence ID" value="GAA0717193.1"/>
    <property type="molecule type" value="Genomic_DNA"/>
</dbReference>
<proteinExistence type="predicted"/>
<dbReference type="Proteomes" id="UP001500339">
    <property type="component" value="Unassembled WGS sequence"/>
</dbReference>
<evidence type="ECO:0008006" key="3">
    <source>
        <dbReference type="Google" id="ProtNLM"/>
    </source>
</evidence>
<keyword evidence="2" id="KW-1185">Reference proteome</keyword>